<keyword evidence="1" id="KW-0732">Signal</keyword>
<comment type="caution">
    <text evidence="2">The sequence shown here is derived from an EMBL/GenBank/DDBJ whole genome shotgun (WGS) entry which is preliminary data.</text>
</comment>
<feature type="chain" id="PRO_5046434713" evidence="1">
    <location>
        <begin position="22"/>
        <end position="58"/>
    </location>
</feature>
<dbReference type="Proteomes" id="UP001224516">
    <property type="component" value="Unassembled WGS sequence"/>
</dbReference>
<keyword evidence="3" id="KW-1185">Reference proteome</keyword>
<reference evidence="2 3" key="1">
    <citation type="submission" date="2023-12" db="EMBL/GenBank/DDBJ databases">
        <title>Evaluation and characterization of a potential secondary metabolite violacein from indigenous Chromobacterium amazonense SAM215.</title>
        <authorList>
            <person name="Tarafdar M.R."/>
            <person name="Abedin S.M."/>
            <person name="Atiqua A."/>
            <person name="Saha A."/>
            <person name="Khan S.N."/>
        </authorList>
    </citation>
    <scope>NUCLEOTIDE SEQUENCE [LARGE SCALE GENOMIC DNA]</scope>
    <source>
        <strain evidence="2 3">SAM215</strain>
    </source>
</reference>
<evidence type="ECO:0000256" key="1">
    <source>
        <dbReference type="SAM" id="SignalP"/>
    </source>
</evidence>
<dbReference type="RefSeq" id="WP_169828995.1">
    <property type="nucleotide sequence ID" value="NZ_CAWMOE010000013.1"/>
</dbReference>
<evidence type="ECO:0000313" key="3">
    <source>
        <dbReference type="Proteomes" id="UP001224516"/>
    </source>
</evidence>
<dbReference type="EMBL" id="JAVFJF020000013">
    <property type="protein sequence ID" value="MEJ8674766.1"/>
    <property type="molecule type" value="Genomic_DNA"/>
</dbReference>
<feature type="signal peptide" evidence="1">
    <location>
        <begin position="1"/>
        <end position="21"/>
    </location>
</feature>
<accession>A0ABU8V0U2</accession>
<sequence length="58" mass="6167">MLKTLFISALTLLMLSGQAMAGSEGLSNMWAMRGRMNAQLHGQAAPMIPQVNSMASNS</sequence>
<name>A0ABU8V0U2_9NEIS</name>
<protein>
    <submittedName>
        <fullName evidence="2">Uncharacterized protein</fullName>
    </submittedName>
</protein>
<proteinExistence type="predicted"/>
<gene>
    <name evidence="2" type="ORF">QCL97_008520</name>
</gene>
<organism evidence="2 3">
    <name type="scientific">Chromobacterium amazonense</name>
    <dbReference type="NCBI Taxonomy" id="1382803"/>
    <lineage>
        <taxon>Bacteria</taxon>
        <taxon>Pseudomonadati</taxon>
        <taxon>Pseudomonadota</taxon>
        <taxon>Betaproteobacteria</taxon>
        <taxon>Neisseriales</taxon>
        <taxon>Chromobacteriaceae</taxon>
        <taxon>Chromobacterium</taxon>
    </lineage>
</organism>
<evidence type="ECO:0000313" key="2">
    <source>
        <dbReference type="EMBL" id="MEJ8674766.1"/>
    </source>
</evidence>